<organism evidence="1 2">
    <name type="scientific">Artomyces pyxidatus</name>
    <dbReference type="NCBI Taxonomy" id="48021"/>
    <lineage>
        <taxon>Eukaryota</taxon>
        <taxon>Fungi</taxon>
        <taxon>Dikarya</taxon>
        <taxon>Basidiomycota</taxon>
        <taxon>Agaricomycotina</taxon>
        <taxon>Agaricomycetes</taxon>
        <taxon>Russulales</taxon>
        <taxon>Auriscalpiaceae</taxon>
        <taxon>Artomyces</taxon>
    </lineage>
</organism>
<keyword evidence="2" id="KW-1185">Reference proteome</keyword>
<accession>A0ACB8SNQ0</accession>
<gene>
    <name evidence="1" type="ORF">BV25DRAFT_1920199</name>
</gene>
<reference evidence="1" key="2">
    <citation type="journal article" date="2022" name="New Phytol.">
        <title>Evolutionary transition to the ectomycorrhizal habit in the genomes of a hyperdiverse lineage of mushroom-forming fungi.</title>
        <authorList>
            <person name="Looney B."/>
            <person name="Miyauchi S."/>
            <person name="Morin E."/>
            <person name="Drula E."/>
            <person name="Courty P.E."/>
            <person name="Kohler A."/>
            <person name="Kuo A."/>
            <person name="LaButti K."/>
            <person name="Pangilinan J."/>
            <person name="Lipzen A."/>
            <person name="Riley R."/>
            <person name="Andreopoulos W."/>
            <person name="He G."/>
            <person name="Johnson J."/>
            <person name="Nolan M."/>
            <person name="Tritt A."/>
            <person name="Barry K.W."/>
            <person name="Grigoriev I.V."/>
            <person name="Nagy L.G."/>
            <person name="Hibbett D."/>
            <person name="Henrissat B."/>
            <person name="Matheny P.B."/>
            <person name="Labbe J."/>
            <person name="Martin F.M."/>
        </authorList>
    </citation>
    <scope>NUCLEOTIDE SEQUENCE</scope>
    <source>
        <strain evidence="1">HHB10654</strain>
    </source>
</reference>
<proteinExistence type="predicted"/>
<reference evidence="1" key="1">
    <citation type="submission" date="2021-03" db="EMBL/GenBank/DDBJ databases">
        <authorList>
            <consortium name="DOE Joint Genome Institute"/>
            <person name="Ahrendt S."/>
            <person name="Looney B.P."/>
            <person name="Miyauchi S."/>
            <person name="Morin E."/>
            <person name="Drula E."/>
            <person name="Courty P.E."/>
            <person name="Chicoki N."/>
            <person name="Fauchery L."/>
            <person name="Kohler A."/>
            <person name="Kuo A."/>
            <person name="Labutti K."/>
            <person name="Pangilinan J."/>
            <person name="Lipzen A."/>
            <person name="Riley R."/>
            <person name="Andreopoulos W."/>
            <person name="He G."/>
            <person name="Johnson J."/>
            <person name="Barry K.W."/>
            <person name="Grigoriev I.V."/>
            <person name="Nagy L."/>
            <person name="Hibbett D."/>
            <person name="Henrissat B."/>
            <person name="Matheny P.B."/>
            <person name="Labbe J."/>
            <person name="Martin F."/>
        </authorList>
    </citation>
    <scope>NUCLEOTIDE SEQUENCE</scope>
    <source>
        <strain evidence="1">HHB10654</strain>
    </source>
</reference>
<dbReference type="Proteomes" id="UP000814140">
    <property type="component" value="Unassembled WGS sequence"/>
</dbReference>
<dbReference type="EMBL" id="MU277248">
    <property type="protein sequence ID" value="KAI0057351.1"/>
    <property type="molecule type" value="Genomic_DNA"/>
</dbReference>
<name>A0ACB8SNQ0_9AGAM</name>
<comment type="caution">
    <text evidence="1">The sequence shown here is derived from an EMBL/GenBank/DDBJ whole genome shotgun (WGS) entry which is preliminary data.</text>
</comment>
<sequence>MRGLATSSSTQPYDTVILIGLLVLAVYQAIDITVKVRTLRTLHLLEHPEAITYSYVGDEHPNAIPVPIPQVAMRTEWPDDELYGLFQDDEWMSLYPRSHGLIALGPQSELFAVSMYHQLHCVDGLRYAYVAAKSGTLVFPGNGSGVEHHVNHCLTYLREMVLCAGDTTLEPTGAMPGINAAGKVEHGATGQEVLHRCRDWTAIREYMEENFEGRLRRGEVEENGDEIIPPRGYSL</sequence>
<protein>
    <submittedName>
        <fullName evidence="1">Uncharacterized protein</fullName>
    </submittedName>
</protein>
<evidence type="ECO:0000313" key="1">
    <source>
        <dbReference type="EMBL" id="KAI0057351.1"/>
    </source>
</evidence>
<evidence type="ECO:0000313" key="2">
    <source>
        <dbReference type="Proteomes" id="UP000814140"/>
    </source>
</evidence>